<evidence type="ECO:0000313" key="3">
    <source>
        <dbReference type="Proteomes" id="UP001177212"/>
    </source>
</evidence>
<organism evidence="2 3">
    <name type="scientific">Pseudoalteromonas marina</name>
    <dbReference type="NCBI Taxonomy" id="267375"/>
    <lineage>
        <taxon>Bacteria</taxon>
        <taxon>Pseudomonadati</taxon>
        <taxon>Pseudomonadota</taxon>
        <taxon>Gammaproteobacteria</taxon>
        <taxon>Alteromonadales</taxon>
        <taxon>Pseudoalteromonadaceae</taxon>
        <taxon>Pseudoalteromonas</taxon>
    </lineage>
</organism>
<feature type="transmembrane region" description="Helical" evidence="1">
    <location>
        <begin position="28"/>
        <end position="46"/>
    </location>
</feature>
<feature type="transmembrane region" description="Helical" evidence="1">
    <location>
        <begin position="161"/>
        <end position="180"/>
    </location>
</feature>
<feature type="transmembrane region" description="Helical" evidence="1">
    <location>
        <begin position="200"/>
        <end position="224"/>
    </location>
</feature>
<dbReference type="Proteomes" id="UP001177212">
    <property type="component" value="Unassembled WGS sequence"/>
</dbReference>
<reference evidence="2" key="1">
    <citation type="submission" date="2023-07" db="EMBL/GenBank/DDBJ databases">
        <title>Genome content predicts the carbon catabolic preferences of heterotrophic bacteria.</title>
        <authorList>
            <person name="Gralka M."/>
        </authorList>
    </citation>
    <scope>NUCLEOTIDE SEQUENCE</scope>
    <source>
        <strain evidence="2">4G09</strain>
    </source>
</reference>
<feature type="transmembrane region" description="Helical" evidence="1">
    <location>
        <begin position="236"/>
        <end position="259"/>
    </location>
</feature>
<dbReference type="EMBL" id="JAUYVT010000018">
    <property type="protein sequence ID" value="MDP2566211.1"/>
    <property type="molecule type" value="Genomic_DNA"/>
</dbReference>
<feature type="transmembrane region" description="Helical" evidence="1">
    <location>
        <begin position="129"/>
        <end position="149"/>
    </location>
</feature>
<sequence>MLFIKNKVFISHYKFNEHTTNLTHTNNALIFILTLSFALLGVSFALGANPNTLTATFSFYELDTLFSVDTLGLLTGTAMIALALATLAAHLKLLKPMPVAVLALIVCIVPLLTLLASNRWMAQLGGFPIIGSGQGIIKYFAVIPLYLFLFYKNKLTDKQHVFLNFIPVAMVLLWIGGMKFYEFEAKAIVGLVETSPFMSWLYAVFSVQGASNVIGGFDALFSVLLGAGILLNNKKLIIVSGLACLSVFLMTQTFLITATGALSSGALLDRLGQFVIKDLWYVGNLIVIATLMLLKPAK</sequence>
<feature type="transmembrane region" description="Helical" evidence="1">
    <location>
        <begin position="99"/>
        <end position="117"/>
    </location>
</feature>
<gene>
    <name evidence="2" type="ORF">Q8W34_16305</name>
</gene>
<keyword evidence="1" id="KW-0812">Transmembrane</keyword>
<evidence type="ECO:0000256" key="1">
    <source>
        <dbReference type="SAM" id="Phobius"/>
    </source>
</evidence>
<accession>A0ABT9FIA8</accession>
<keyword evidence="1" id="KW-0472">Membrane</keyword>
<feature type="transmembrane region" description="Helical" evidence="1">
    <location>
        <begin position="279"/>
        <end position="297"/>
    </location>
</feature>
<dbReference type="InterPro" id="IPR007339">
    <property type="entry name" value="RclC-like"/>
</dbReference>
<keyword evidence="1" id="KW-1133">Transmembrane helix</keyword>
<comment type="caution">
    <text evidence="2">The sequence shown here is derived from an EMBL/GenBank/DDBJ whole genome shotgun (WGS) entry which is preliminary data.</text>
</comment>
<name>A0ABT9FIA8_9GAMM</name>
<proteinExistence type="predicted"/>
<dbReference type="Pfam" id="PF04224">
    <property type="entry name" value="DUF417"/>
    <property type="match status" value="1"/>
</dbReference>
<dbReference type="RefSeq" id="WP_305472877.1">
    <property type="nucleotide sequence ID" value="NZ_JAUYVT010000018.1"/>
</dbReference>
<feature type="transmembrane region" description="Helical" evidence="1">
    <location>
        <begin position="66"/>
        <end position="87"/>
    </location>
</feature>
<evidence type="ECO:0000313" key="2">
    <source>
        <dbReference type="EMBL" id="MDP2566211.1"/>
    </source>
</evidence>
<protein>
    <submittedName>
        <fullName evidence="2">DUF417 family protein</fullName>
    </submittedName>
</protein>
<keyword evidence="3" id="KW-1185">Reference proteome</keyword>